<sequence length="292" mass="33149">MKLISIILILLCMVTMSLSASVMLRGCGPTPTTCNQTFTVGECTAYDKCFEPFAYPPDKVKYVKVNSFDGECSKTSFFITSYDDSQCRTDPISTSNEWCVTCFIKTNNTHHIMNNLKFGYYAVLVSLAMGIFYSKSIKDNNNKGTDSTTPPIVDKSSINCVFCQIIQEDKKAVYQDEELFIFSDRTPKASTHLLVIPKRHIKSVKTLTVDDLPILVKMKQVAIEYANREHYGKKYHLGYHIPPFYSIPHLHMHLLVEPFTPARKRISYTPHLGGLWFKDVDTIINSLADQVV</sequence>
<dbReference type="OrthoDB" id="1915375at2759"/>
<evidence type="ECO:0000313" key="8">
    <source>
        <dbReference type="Proteomes" id="UP000007797"/>
    </source>
</evidence>
<dbReference type="STRING" id="1054147.F4PXP9"/>
<dbReference type="GO" id="GO:0016787">
    <property type="term" value="F:hydrolase activity"/>
    <property type="evidence" value="ECO:0007669"/>
    <property type="project" value="UniProtKB-KW"/>
</dbReference>
<feature type="transmembrane region" description="Helical" evidence="4">
    <location>
        <begin position="118"/>
        <end position="134"/>
    </location>
</feature>
<dbReference type="Proteomes" id="UP000007797">
    <property type="component" value="Unassembled WGS sequence"/>
</dbReference>
<evidence type="ECO:0000256" key="5">
    <source>
        <dbReference type="SAM" id="SignalP"/>
    </source>
</evidence>
<dbReference type="AlphaFoldDB" id="F4PXP9"/>
<dbReference type="RefSeq" id="XP_004357853.1">
    <property type="nucleotide sequence ID" value="XM_004357796.1"/>
</dbReference>
<keyword evidence="1" id="KW-0547">Nucleotide-binding</keyword>
<dbReference type="GeneID" id="14871693"/>
<dbReference type="EMBL" id="GL883014">
    <property type="protein sequence ID" value="EGG19559.1"/>
    <property type="molecule type" value="Genomic_DNA"/>
</dbReference>
<protein>
    <recommendedName>
        <fullName evidence="6">HIT domain-containing protein</fullName>
    </recommendedName>
</protein>
<keyword evidence="4" id="KW-0812">Transmembrane</keyword>
<keyword evidence="2" id="KW-0378">Hydrolase</keyword>
<evidence type="ECO:0000256" key="3">
    <source>
        <dbReference type="PROSITE-ProRule" id="PRU00464"/>
    </source>
</evidence>
<reference evidence="8" key="1">
    <citation type="journal article" date="2011" name="Genome Res.">
        <title>Phylogeny-wide analysis of social amoeba genomes highlights ancient origins for complex intercellular communication.</title>
        <authorList>
            <person name="Heidel A.J."/>
            <person name="Lawal H.M."/>
            <person name="Felder M."/>
            <person name="Schilde C."/>
            <person name="Helps N.R."/>
            <person name="Tunggal B."/>
            <person name="Rivero F."/>
            <person name="John U."/>
            <person name="Schleicher M."/>
            <person name="Eichinger L."/>
            <person name="Platzer M."/>
            <person name="Noegel A.A."/>
            <person name="Schaap P."/>
            <person name="Gloeckner G."/>
        </authorList>
    </citation>
    <scope>NUCLEOTIDE SEQUENCE [LARGE SCALE GENOMIC DNA]</scope>
    <source>
        <strain evidence="8">SH3</strain>
    </source>
</reference>
<feature type="chain" id="PRO_5003319712" description="HIT domain-containing protein" evidence="5">
    <location>
        <begin position="20"/>
        <end position="292"/>
    </location>
</feature>
<keyword evidence="8" id="KW-1185">Reference proteome</keyword>
<dbReference type="InterPro" id="IPR011146">
    <property type="entry name" value="HIT-like"/>
</dbReference>
<dbReference type="SUPFAM" id="SSF54197">
    <property type="entry name" value="HIT-like"/>
    <property type="match status" value="1"/>
</dbReference>
<dbReference type="PROSITE" id="PS51084">
    <property type="entry name" value="HIT_2"/>
    <property type="match status" value="1"/>
</dbReference>
<proteinExistence type="predicted"/>
<dbReference type="PANTHER" id="PTHR12486">
    <property type="entry name" value="APRATAXIN-RELATED"/>
    <property type="match status" value="1"/>
</dbReference>
<keyword evidence="4" id="KW-1133">Transmembrane helix</keyword>
<dbReference type="Gene3D" id="3.30.428.10">
    <property type="entry name" value="HIT-like"/>
    <property type="match status" value="1"/>
</dbReference>
<organism evidence="7 8">
    <name type="scientific">Cavenderia fasciculata</name>
    <name type="common">Slime mold</name>
    <name type="synonym">Dictyostelium fasciculatum</name>
    <dbReference type="NCBI Taxonomy" id="261658"/>
    <lineage>
        <taxon>Eukaryota</taxon>
        <taxon>Amoebozoa</taxon>
        <taxon>Evosea</taxon>
        <taxon>Eumycetozoa</taxon>
        <taxon>Dictyostelia</taxon>
        <taxon>Acytosteliales</taxon>
        <taxon>Cavenderiaceae</taxon>
        <taxon>Cavenderia</taxon>
    </lineage>
</organism>
<dbReference type="InterPro" id="IPR036265">
    <property type="entry name" value="HIT-like_sf"/>
</dbReference>
<accession>F4PXP9</accession>
<dbReference type="GO" id="GO:0000166">
    <property type="term" value="F:nucleotide binding"/>
    <property type="evidence" value="ECO:0007669"/>
    <property type="project" value="UniProtKB-KW"/>
</dbReference>
<keyword evidence="4" id="KW-0472">Membrane</keyword>
<evidence type="ECO:0000259" key="6">
    <source>
        <dbReference type="PROSITE" id="PS51084"/>
    </source>
</evidence>
<dbReference type="Pfam" id="PF11969">
    <property type="entry name" value="DcpS_C"/>
    <property type="match status" value="1"/>
</dbReference>
<evidence type="ECO:0000256" key="4">
    <source>
        <dbReference type="SAM" id="Phobius"/>
    </source>
</evidence>
<feature type="domain" description="HIT" evidence="6">
    <location>
        <begin position="161"/>
        <end position="264"/>
    </location>
</feature>
<dbReference type="PANTHER" id="PTHR12486:SF5">
    <property type="entry name" value="ADENOSINE 5'-MONOPHOSPHORAMIDASE HINT3"/>
    <property type="match status" value="1"/>
</dbReference>
<evidence type="ECO:0000256" key="2">
    <source>
        <dbReference type="ARBA" id="ARBA00022801"/>
    </source>
</evidence>
<feature type="signal peptide" evidence="5">
    <location>
        <begin position="1"/>
        <end position="19"/>
    </location>
</feature>
<gene>
    <name evidence="7" type="ORF">DFA_00137</name>
</gene>
<name>F4PXP9_CACFS</name>
<evidence type="ECO:0000256" key="1">
    <source>
        <dbReference type="ARBA" id="ARBA00022741"/>
    </source>
</evidence>
<dbReference type="KEGG" id="dfa:DFA_00137"/>
<evidence type="ECO:0000313" key="7">
    <source>
        <dbReference type="EMBL" id="EGG19559.1"/>
    </source>
</evidence>
<feature type="short sequence motif" description="Histidine triad motif" evidence="3">
    <location>
        <begin position="249"/>
        <end position="253"/>
    </location>
</feature>
<keyword evidence="5" id="KW-0732">Signal</keyword>